<dbReference type="Gene3D" id="1.20.58.1000">
    <property type="entry name" value="Metal-sensitive repressor, helix protomer"/>
    <property type="match status" value="1"/>
</dbReference>
<accession>A0A2H0B7E6</accession>
<dbReference type="GO" id="GO:0045892">
    <property type="term" value="P:negative regulation of DNA-templated transcription"/>
    <property type="evidence" value="ECO:0007669"/>
    <property type="project" value="UniProtKB-ARBA"/>
</dbReference>
<comment type="caution">
    <text evidence="1">The sequence shown here is derived from an EMBL/GenBank/DDBJ whole genome shotgun (WGS) entry which is preliminary data.</text>
</comment>
<evidence type="ECO:0008006" key="3">
    <source>
        <dbReference type="Google" id="ProtNLM"/>
    </source>
</evidence>
<dbReference type="GO" id="GO:0046872">
    <property type="term" value="F:metal ion binding"/>
    <property type="evidence" value="ECO:0007669"/>
    <property type="project" value="InterPro"/>
</dbReference>
<reference evidence="1 2" key="1">
    <citation type="submission" date="2017-09" db="EMBL/GenBank/DDBJ databases">
        <title>Depth-based differentiation of microbial function through sediment-hosted aquifers and enrichment of novel symbionts in the deep terrestrial subsurface.</title>
        <authorList>
            <person name="Probst A.J."/>
            <person name="Ladd B."/>
            <person name="Jarett J.K."/>
            <person name="Geller-Mcgrath D.E."/>
            <person name="Sieber C.M."/>
            <person name="Emerson J.B."/>
            <person name="Anantharaman K."/>
            <person name="Thomas B.C."/>
            <person name="Malmstrom R."/>
            <person name="Stieglmeier M."/>
            <person name="Klingl A."/>
            <person name="Woyke T."/>
            <person name="Ryan C.M."/>
            <person name="Banfield J.F."/>
        </authorList>
    </citation>
    <scope>NUCLEOTIDE SEQUENCE [LARGE SCALE GENOMIC DNA]</scope>
    <source>
        <strain evidence="1">CG23_combo_of_CG06-09_8_20_14_all_34_8</strain>
    </source>
</reference>
<protein>
    <recommendedName>
        <fullName evidence="3">Transcriptional regulator</fullName>
    </recommendedName>
</protein>
<evidence type="ECO:0000313" key="2">
    <source>
        <dbReference type="Proteomes" id="UP000229459"/>
    </source>
</evidence>
<name>A0A2H0B7E6_9BACT</name>
<dbReference type="EMBL" id="PCSR01000001">
    <property type="protein sequence ID" value="PIP53613.1"/>
    <property type="molecule type" value="Genomic_DNA"/>
</dbReference>
<dbReference type="PANTHER" id="PTHR33677">
    <property type="entry name" value="TRANSCRIPTIONAL REPRESSOR FRMR-RELATED"/>
    <property type="match status" value="1"/>
</dbReference>
<gene>
    <name evidence="1" type="ORF">COX08_00025</name>
</gene>
<dbReference type="Pfam" id="PF02583">
    <property type="entry name" value="Trns_repr_metal"/>
    <property type="match status" value="1"/>
</dbReference>
<dbReference type="InterPro" id="IPR038390">
    <property type="entry name" value="Metal_Tscrpt_repr_sf"/>
</dbReference>
<dbReference type="GO" id="GO:0003677">
    <property type="term" value="F:DNA binding"/>
    <property type="evidence" value="ECO:0007669"/>
    <property type="project" value="InterPro"/>
</dbReference>
<dbReference type="InterPro" id="IPR003735">
    <property type="entry name" value="Metal_Tscrpt_repr"/>
</dbReference>
<organism evidence="1 2">
    <name type="scientific">Candidatus Beckwithbacteria bacterium CG23_combo_of_CG06-09_8_20_14_all_34_8</name>
    <dbReference type="NCBI Taxonomy" id="1974497"/>
    <lineage>
        <taxon>Bacteria</taxon>
        <taxon>Candidatus Beckwithiibacteriota</taxon>
    </lineage>
</organism>
<proteinExistence type="predicted"/>
<dbReference type="AlphaFoldDB" id="A0A2H0B7E6"/>
<dbReference type="PANTHER" id="PTHR33677:SF3">
    <property type="entry name" value="COPPER-SENSING TRANSCRIPTIONAL REPRESSOR RICR"/>
    <property type="match status" value="1"/>
</dbReference>
<dbReference type="Proteomes" id="UP000229459">
    <property type="component" value="Unassembled WGS sequence"/>
</dbReference>
<sequence>MNEDDISIRLHRVRGQIEGIEQMIGQNQDCSLVIHQIMAARSALGSVAVKLLTKASCTASTLQEQKKFEQLINQLIKFQ</sequence>
<evidence type="ECO:0000313" key="1">
    <source>
        <dbReference type="EMBL" id="PIP53613.1"/>
    </source>
</evidence>